<keyword evidence="1" id="KW-0378">Hydrolase</keyword>
<dbReference type="Pfam" id="PF16153">
    <property type="entry name" value="DUF4861"/>
    <property type="match status" value="1"/>
</dbReference>
<keyword evidence="2" id="KW-0732">Signal</keyword>
<evidence type="ECO:0000256" key="1">
    <source>
        <dbReference type="ARBA" id="ARBA00022801"/>
    </source>
</evidence>
<dbReference type="InterPro" id="IPR052043">
    <property type="entry name" value="PolySaccharide_Degr_Enz"/>
</dbReference>
<dbReference type="PANTHER" id="PTHR33886">
    <property type="entry name" value="UNSATURATED RHAMNOGALACTURONAN HYDROLASE (EUROFUNG)"/>
    <property type="match status" value="1"/>
</dbReference>
<organism evidence="3 4">
    <name type="scientific">Duganella flavida</name>
    <dbReference type="NCBI Taxonomy" id="2692175"/>
    <lineage>
        <taxon>Bacteria</taxon>
        <taxon>Pseudomonadati</taxon>
        <taxon>Pseudomonadota</taxon>
        <taxon>Betaproteobacteria</taxon>
        <taxon>Burkholderiales</taxon>
        <taxon>Oxalobacteraceae</taxon>
        <taxon>Telluria group</taxon>
        <taxon>Duganella</taxon>
    </lineage>
</organism>
<evidence type="ECO:0000313" key="3">
    <source>
        <dbReference type="EMBL" id="MYM23801.1"/>
    </source>
</evidence>
<reference evidence="3 4" key="1">
    <citation type="submission" date="2019-12" db="EMBL/GenBank/DDBJ databases">
        <title>Novel species isolated from a subtropical stream in China.</title>
        <authorList>
            <person name="Lu H."/>
        </authorList>
    </citation>
    <scope>NUCLEOTIDE SEQUENCE [LARGE SCALE GENOMIC DNA]</scope>
    <source>
        <strain evidence="3 4">FT135W</strain>
    </source>
</reference>
<gene>
    <name evidence="3" type="ORF">GTP46_14195</name>
</gene>
<dbReference type="SUPFAM" id="SSF48208">
    <property type="entry name" value="Six-hairpin glycosidases"/>
    <property type="match status" value="1"/>
</dbReference>
<dbReference type="AlphaFoldDB" id="A0A6L8KH32"/>
<dbReference type="RefSeq" id="WP_161007290.1">
    <property type="nucleotide sequence ID" value="NZ_WWCN01000008.1"/>
</dbReference>
<keyword evidence="4" id="KW-1185">Reference proteome</keyword>
<comment type="caution">
    <text evidence="3">The sequence shown here is derived from an EMBL/GenBank/DDBJ whole genome shotgun (WGS) entry which is preliminary data.</text>
</comment>
<sequence length="709" mass="78121">MKTYRVTLASLCAGFLLFTPAHAAQSPGAVLALMEKTANWQLAHPTGYPADDWTEAVGDAGFMALAGISGSATYRDAMLDMGRKNRWRLGPSLYHADDQAVGQTYAELYQQLRDPAMIAPMRAQFDNIIDEPRDGTLDFLVPGVLMRWSWCDSLFMGPPAWARLSSVTGDPRYLEFAIARWWKTSDYLYDQQEHLYFRDSRYFKQHEANGKKVFWGRGNGWVLGGLARMLQYVPANHPAYPRFVQQYREMSERLLGLQQADGLWRASLLDPASYPSKDTSGTGLYTYALAWGVNQGLLPKEKYGPAVKRAWQALAGSVSAEGKLTHVQPIGADPKHFDPESTDVFAVGAFLMAGSEMYRMGLEEAHAPRVVTVANSGKAYRLEESVEAQAADVAVMDALTSRVLPSQAIAQGVLFQTDLAPGETRRFLLFPRKALPVVPQVVSRAHARFVSERMDDFAWENDRIAHRTYGPAIMTDPREMLVSSGIDVWSKSAHKLVQDAWYKSGDYHLEKGEGHDFYHVGKTRGCGGLGIFDGKALYNSKNYASWKILADGPIRTEFELRFDAWDAAGRAVAETRRVSLDAGSNFSRVESRFDSPSAAPLTVGVGIVQREGQGRYVEDNSGWMSYWEPEMGAHGSNACAVIVPGAGAFAAADGNYLATAVTTPGQPFVYYLGAAWSKGGDFPNAQAWEAYVKSTAARVASPVQVTVSR</sequence>
<evidence type="ECO:0000256" key="2">
    <source>
        <dbReference type="SAM" id="SignalP"/>
    </source>
</evidence>
<feature type="signal peptide" evidence="2">
    <location>
        <begin position="1"/>
        <end position="23"/>
    </location>
</feature>
<evidence type="ECO:0000313" key="4">
    <source>
        <dbReference type="Proteomes" id="UP000479335"/>
    </source>
</evidence>
<accession>A0A6L8KH32</accession>
<name>A0A6L8KH32_9BURK</name>
<dbReference type="PANTHER" id="PTHR33886:SF8">
    <property type="entry name" value="UNSATURATED RHAMNOGALACTURONAN HYDROLASE (EUROFUNG)"/>
    <property type="match status" value="1"/>
</dbReference>
<dbReference type="Pfam" id="PF07470">
    <property type="entry name" value="Glyco_hydro_88"/>
    <property type="match status" value="1"/>
</dbReference>
<feature type="chain" id="PRO_5026835624" evidence="2">
    <location>
        <begin position="24"/>
        <end position="709"/>
    </location>
</feature>
<dbReference type="InterPro" id="IPR032342">
    <property type="entry name" value="DUF4861"/>
</dbReference>
<protein>
    <submittedName>
        <fullName evidence="3">DUF4861 domain-containing protein</fullName>
    </submittedName>
</protein>
<dbReference type="InterPro" id="IPR012341">
    <property type="entry name" value="6hp_glycosidase-like_sf"/>
</dbReference>
<dbReference type="Gene3D" id="1.50.10.10">
    <property type="match status" value="1"/>
</dbReference>
<dbReference type="EMBL" id="WWCN01000008">
    <property type="protein sequence ID" value="MYM23801.1"/>
    <property type="molecule type" value="Genomic_DNA"/>
</dbReference>
<dbReference type="GO" id="GO:0005975">
    <property type="term" value="P:carbohydrate metabolic process"/>
    <property type="evidence" value="ECO:0007669"/>
    <property type="project" value="InterPro"/>
</dbReference>
<dbReference type="InterPro" id="IPR010905">
    <property type="entry name" value="Glyco_hydro_88"/>
</dbReference>
<dbReference type="GO" id="GO:0016787">
    <property type="term" value="F:hydrolase activity"/>
    <property type="evidence" value="ECO:0007669"/>
    <property type="project" value="UniProtKB-KW"/>
</dbReference>
<proteinExistence type="predicted"/>
<dbReference type="InterPro" id="IPR008928">
    <property type="entry name" value="6-hairpin_glycosidase_sf"/>
</dbReference>
<dbReference type="Proteomes" id="UP000479335">
    <property type="component" value="Unassembled WGS sequence"/>
</dbReference>